<keyword evidence="2" id="KW-1185">Reference proteome</keyword>
<comment type="caution">
    <text evidence="1">The sequence shown here is derived from an EMBL/GenBank/DDBJ whole genome shotgun (WGS) entry which is preliminary data.</text>
</comment>
<protein>
    <recommendedName>
        <fullName evidence="3">Alpha/beta hydrolase</fullName>
    </recommendedName>
</protein>
<name>A0ABX1IJV1_STRGB</name>
<gene>
    <name evidence="1" type="ORF">HF200_14775</name>
</gene>
<evidence type="ECO:0008006" key="3">
    <source>
        <dbReference type="Google" id="ProtNLM"/>
    </source>
</evidence>
<dbReference type="RefSeq" id="WP_168373936.1">
    <property type="nucleotide sequence ID" value="NZ_JAAXMD010000119.1"/>
</dbReference>
<evidence type="ECO:0000313" key="2">
    <source>
        <dbReference type="Proteomes" id="UP000744032"/>
    </source>
</evidence>
<sequence>MYDIPEDGGRREALLYQDLPAPAAARVPPLLLAGVDEDDTWEPHVVRGID</sequence>
<dbReference type="Proteomes" id="UP000744032">
    <property type="component" value="Unassembled WGS sequence"/>
</dbReference>
<organism evidence="1 2">
    <name type="scientific">Streptomyces galbus</name>
    <dbReference type="NCBI Taxonomy" id="33898"/>
    <lineage>
        <taxon>Bacteria</taxon>
        <taxon>Bacillati</taxon>
        <taxon>Actinomycetota</taxon>
        <taxon>Actinomycetes</taxon>
        <taxon>Kitasatosporales</taxon>
        <taxon>Streptomycetaceae</taxon>
        <taxon>Streptomyces</taxon>
    </lineage>
</organism>
<dbReference type="EMBL" id="JAAXMD010000119">
    <property type="protein sequence ID" value="NKQ25677.1"/>
    <property type="molecule type" value="Genomic_DNA"/>
</dbReference>
<accession>A0ABX1IJV1</accession>
<evidence type="ECO:0000313" key="1">
    <source>
        <dbReference type="EMBL" id="NKQ25677.1"/>
    </source>
</evidence>
<reference evidence="1 2" key="1">
    <citation type="submission" date="2020-04" db="EMBL/GenBank/DDBJ databases">
        <title>Genome sequence of Streptomyces galbus strain I339.</title>
        <authorList>
            <person name="Silva E.A.N."/>
            <person name="Merces M."/>
            <person name="Castelo Branco A.P.O.T."/>
            <person name="Vasconcelos P.C."/>
            <person name="Costa N.P."/>
            <person name="Marinho G.C.S."/>
            <person name="Oliveira C.J.B."/>
            <person name="Araujo D."/>
            <person name="Rodrigues Junior V.S."/>
            <person name="Almeida R."/>
            <person name="Silva Filho U.R."/>
            <person name="Andrade A.S.A."/>
            <person name="Cibulski S.P."/>
        </authorList>
    </citation>
    <scope>NUCLEOTIDE SEQUENCE [LARGE SCALE GENOMIC DNA]</scope>
    <source>
        <strain evidence="1 2">I339</strain>
    </source>
</reference>
<proteinExistence type="predicted"/>